<comment type="similarity">
    <text evidence="4">Belongs to the MsrA Met sulfoxide reductase family.</text>
</comment>
<dbReference type="PANTHER" id="PTHR43774:SF1">
    <property type="entry name" value="PEPTIDE METHIONINE SULFOXIDE REDUCTASE MSRA 2"/>
    <property type="match status" value="1"/>
</dbReference>
<keyword evidence="1 4" id="KW-0560">Oxidoreductase</keyword>
<evidence type="ECO:0000256" key="4">
    <source>
        <dbReference type="HAMAP-Rule" id="MF_01401"/>
    </source>
</evidence>
<accession>A0ABY1P4I8</accession>
<comment type="caution">
    <text evidence="6">The sequence shown here is derived from an EMBL/GenBank/DDBJ whole genome shotgun (WGS) entry which is preliminary data.</text>
</comment>
<dbReference type="EC" id="1.8.4.11" evidence="4"/>
<reference evidence="6 7" key="1">
    <citation type="submission" date="2017-05" db="EMBL/GenBank/DDBJ databases">
        <authorList>
            <person name="Varghese N."/>
            <person name="Submissions S."/>
        </authorList>
    </citation>
    <scope>NUCLEOTIDE SEQUENCE [LARGE SCALE GENOMIC DNA]</scope>
    <source>
        <strain evidence="6 7">DSM 15360</strain>
    </source>
</reference>
<protein>
    <recommendedName>
        <fullName evidence="4">Peptide methionine sulfoxide reductase MsrA</fullName>
        <shortName evidence="4">Protein-methionine-S-oxide reductase</shortName>
        <ecNumber evidence="4">1.8.4.11</ecNumber>
    </recommendedName>
    <alternativeName>
        <fullName evidence="4">Peptide-methionine (S)-S-oxide reductase</fullName>
        <shortName evidence="4">Peptide Met(O) reductase</shortName>
    </alternativeName>
</protein>
<dbReference type="SUPFAM" id="SSF55068">
    <property type="entry name" value="Peptide methionine sulfoxide reductase"/>
    <property type="match status" value="1"/>
</dbReference>
<dbReference type="EMBL" id="FXUA01000004">
    <property type="protein sequence ID" value="SMP25565.1"/>
    <property type="molecule type" value="Genomic_DNA"/>
</dbReference>
<keyword evidence="7" id="KW-1185">Reference proteome</keyword>
<feature type="active site" evidence="4">
    <location>
        <position position="27"/>
    </location>
</feature>
<proteinExistence type="inferred from homology"/>
<organism evidence="6 7">
    <name type="scientific">Algoriphagus winogradskyi</name>
    <dbReference type="NCBI Taxonomy" id="237017"/>
    <lineage>
        <taxon>Bacteria</taxon>
        <taxon>Pseudomonadati</taxon>
        <taxon>Bacteroidota</taxon>
        <taxon>Cytophagia</taxon>
        <taxon>Cytophagales</taxon>
        <taxon>Cyclobacteriaceae</taxon>
        <taxon>Algoriphagus</taxon>
    </lineage>
</organism>
<gene>
    <name evidence="4" type="primary">msrA</name>
    <name evidence="6" type="ORF">SAMN06265367_104186</name>
</gene>
<dbReference type="PANTHER" id="PTHR43774">
    <property type="entry name" value="PEPTIDE METHIONINE SULFOXIDE REDUCTASE"/>
    <property type="match status" value="1"/>
</dbReference>
<comment type="function">
    <text evidence="4">Has an important function as a repair enzyme for proteins that have been inactivated by oxidation. Catalyzes the reversible oxidation-reduction of methionine sulfoxide in proteins to methionine.</text>
</comment>
<dbReference type="NCBIfam" id="TIGR00401">
    <property type="entry name" value="msrA"/>
    <property type="match status" value="1"/>
</dbReference>
<dbReference type="InterPro" id="IPR002569">
    <property type="entry name" value="Met_Sox_Rdtase_MsrA_dom"/>
</dbReference>
<evidence type="ECO:0000256" key="3">
    <source>
        <dbReference type="ARBA" id="ARBA00048782"/>
    </source>
</evidence>
<dbReference type="HAMAP" id="MF_01401">
    <property type="entry name" value="MsrA"/>
    <property type="match status" value="1"/>
</dbReference>
<evidence type="ECO:0000259" key="5">
    <source>
        <dbReference type="Pfam" id="PF01625"/>
    </source>
</evidence>
<comment type="catalytic activity">
    <reaction evidence="2 4">
        <text>L-methionyl-[protein] + [thioredoxin]-disulfide + H2O = L-methionyl-(S)-S-oxide-[protein] + [thioredoxin]-dithiol</text>
        <dbReference type="Rhea" id="RHEA:14217"/>
        <dbReference type="Rhea" id="RHEA-COMP:10698"/>
        <dbReference type="Rhea" id="RHEA-COMP:10700"/>
        <dbReference type="Rhea" id="RHEA-COMP:12313"/>
        <dbReference type="Rhea" id="RHEA-COMP:12315"/>
        <dbReference type="ChEBI" id="CHEBI:15377"/>
        <dbReference type="ChEBI" id="CHEBI:16044"/>
        <dbReference type="ChEBI" id="CHEBI:29950"/>
        <dbReference type="ChEBI" id="CHEBI:44120"/>
        <dbReference type="ChEBI" id="CHEBI:50058"/>
        <dbReference type="EC" id="1.8.4.11"/>
    </reaction>
</comment>
<name>A0ABY1P4I8_9BACT</name>
<evidence type="ECO:0000256" key="1">
    <source>
        <dbReference type="ARBA" id="ARBA00023002"/>
    </source>
</evidence>
<comment type="catalytic activity">
    <reaction evidence="3 4">
        <text>[thioredoxin]-disulfide + L-methionine + H2O = L-methionine (S)-S-oxide + [thioredoxin]-dithiol</text>
        <dbReference type="Rhea" id="RHEA:19993"/>
        <dbReference type="Rhea" id="RHEA-COMP:10698"/>
        <dbReference type="Rhea" id="RHEA-COMP:10700"/>
        <dbReference type="ChEBI" id="CHEBI:15377"/>
        <dbReference type="ChEBI" id="CHEBI:29950"/>
        <dbReference type="ChEBI" id="CHEBI:50058"/>
        <dbReference type="ChEBI" id="CHEBI:57844"/>
        <dbReference type="ChEBI" id="CHEBI:58772"/>
        <dbReference type="EC" id="1.8.4.11"/>
    </reaction>
</comment>
<dbReference type="Proteomes" id="UP001157915">
    <property type="component" value="Unassembled WGS sequence"/>
</dbReference>
<dbReference type="InterPro" id="IPR036509">
    <property type="entry name" value="Met_Sox_Rdtase_MsrA_sf"/>
</dbReference>
<evidence type="ECO:0000256" key="2">
    <source>
        <dbReference type="ARBA" id="ARBA00047806"/>
    </source>
</evidence>
<dbReference type="RefSeq" id="WP_283413298.1">
    <property type="nucleotide sequence ID" value="NZ_FXUA01000004.1"/>
</dbReference>
<dbReference type="Gene3D" id="3.30.1060.10">
    <property type="entry name" value="Peptide methionine sulphoxide reductase MsrA"/>
    <property type="match status" value="1"/>
</dbReference>
<evidence type="ECO:0000313" key="6">
    <source>
        <dbReference type="EMBL" id="SMP25565.1"/>
    </source>
</evidence>
<feature type="domain" description="Peptide methionine sulphoxide reductase MsrA" evidence="5">
    <location>
        <begin position="21"/>
        <end position="173"/>
    </location>
</feature>
<evidence type="ECO:0000313" key="7">
    <source>
        <dbReference type="Proteomes" id="UP001157915"/>
    </source>
</evidence>
<sequence>MKNTLKLPTTEIDIPEGLDLVTLGAGCFWCTEAVFQRLRGVHKVVSGYSGGIIENPSYASICNGTTGHAEVIQVYFDPGLISLKELLEVFWATHDPTTLNRQGGDLGPQYRSCIFYHFPEQEQLAKDIKSQLNDNKVFDSPILTVITAFTNFYPAENYLQEYYNRNGTQPYCQFVIQPKVDKLNKIYTELLK</sequence>
<dbReference type="Pfam" id="PF01625">
    <property type="entry name" value="PMSR"/>
    <property type="match status" value="1"/>
</dbReference>